<evidence type="ECO:0008006" key="4">
    <source>
        <dbReference type="Google" id="ProtNLM"/>
    </source>
</evidence>
<keyword evidence="3" id="KW-1185">Reference proteome</keyword>
<name>A0A4V3D984_9ACTN</name>
<proteinExistence type="predicted"/>
<evidence type="ECO:0000313" key="2">
    <source>
        <dbReference type="EMBL" id="TDQ55100.1"/>
    </source>
</evidence>
<protein>
    <recommendedName>
        <fullName evidence="4">Flp pilus assembly pilin Flp</fullName>
    </recommendedName>
</protein>
<dbReference type="AlphaFoldDB" id="A0A4V3D984"/>
<accession>A0A4V3D984</accession>
<evidence type="ECO:0000313" key="3">
    <source>
        <dbReference type="Proteomes" id="UP000295281"/>
    </source>
</evidence>
<reference evidence="2 3" key="1">
    <citation type="submission" date="2019-03" db="EMBL/GenBank/DDBJ databases">
        <title>Genomic Encyclopedia of Type Strains, Phase IV (KMG-IV): sequencing the most valuable type-strain genomes for metagenomic binning, comparative biology and taxonomic classification.</title>
        <authorList>
            <person name="Goeker M."/>
        </authorList>
    </citation>
    <scope>NUCLEOTIDE SEQUENCE [LARGE SCALE GENOMIC DNA]</scope>
    <source>
        <strain evidence="2 3">DSM 46770</strain>
    </source>
</reference>
<dbReference type="EMBL" id="SNYN01000001">
    <property type="protein sequence ID" value="TDQ55100.1"/>
    <property type="molecule type" value="Genomic_DNA"/>
</dbReference>
<evidence type="ECO:0000256" key="1">
    <source>
        <dbReference type="SAM" id="Phobius"/>
    </source>
</evidence>
<keyword evidence="1" id="KW-0812">Transmembrane</keyword>
<organism evidence="2 3">
    <name type="scientific">Actinorugispora endophytica</name>
    <dbReference type="NCBI Taxonomy" id="1605990"/>
    <lineage>
        <taxon>Bacteria</taxon>
        <taxon>Bacillati</taxon>
        <taxon>Actinomycetota</taxon>
        <taxon>Actinomycetes</taxon>
        <taxon>Streptosporangiales</taxon>
        <taxon>Nocardiopsidaceae</taxon>
        <taxon>Actinorugispora</taxon>
    </lineage>
</organism>
<comment type="caution">
    <text evidence="2">The sequence shown here is derived from an EMBL/GenBank/DDBJ whole genome shotgun (WGS) entry which is preliminary data.</text>
</comment>
<sequence length="60" mass="6087">MNRIRAFLRSRRPNGHDGGYSTETVVVIAALVGMAIGVVGIIAGNVEAAASAISFSVGGE</sequence>
<keyword evidence="1" id="KW-0472">Membrane</keyword>
<dbReference type="Proteomes" id="UP000295281">
    <property type="component" value="Unassembled WGS sequence"/>
</dbReference>
<gene>
    <name evidence="2" type="ORF">EV190_101423</name>
</gene>
<keyword evidence="1" id="KW-1133">Transmembrane helix</keyword>
<feature type="transmembrane region" description="Helical" evidence="1">
    <location>
        <begin position="20"/>
        <end position="43"/>
    </location>
</feature>
<dbReference type="RefSeq" id="WP_133739675.1">
    <property type="nucleotide sequence ID" value="NZ_SNYN01000001.1"/>
</dbReference>